<evidence type="ECO:0000313" key="2">
    <source>
        <dbReference type="EMBL" id="OGI88058.1"/>
    </source>
</evidence>
<feature type="coiled-coil region" evidence="1">
    <location>
        <begin position="158"/>
        <end position="216"/>
    </location>
</feature>
<organism evidence="2 3">
    <name type="scientific">Candidatus Nomurabacteria bacterium RIFCSPLOWO2_01_FULL_33_24</name>
    <dbReference type="NCBI Taxonomy" id="1801765"/>
    <lineage>
        <taxon>Bacteria</taxon>
        <taxon>Candidatus Nomuraibacteriota</taxon>
    </lineage>
</organism>
<dbReference type="EMBL" id="MFUP01000006">
    <property type="protein sequence ID" value="OGI88058.1"/>
    <property type="molecule type" value="Genomic_DNA"/>
</dbReference>
<evidence type="ECO:0000313" key="3">
    <source>
        <dbReference type="Proteomes" id="UP000185809"/>
    </source>
</evidence>
<keyword evidence="1" id="KW-0175">Coiled coil</keyword>
<proteinExistence type="predicted"/>
<reference evidence="2 3" key="1">
    <citation type="journal article" date="2016" name="Nat. Commun.">
        <title>Thousands of microbial genomes shed light on interconnected biogeochemical processes in an aquifer system.</title>
        <authorList>
            <person name="Anantharaman K."/>
            <person name="Brown C.T."/>
            <person name="Hug L.A."/>
            <person name="Sharon I."/>
            <person name="Castelle C.J."/>
            <person name="Probst A.J."/>
            <person name="Thomas B.C."/>
            <person name="Singh A."/>
            <person name="Wilkins M.J."/>
            <person name="Karaoz U."/>
            <person name="Brodie E.L."/>
            <person name="Williams K.H."/>
            <person name="Hubbard S.S."/>
            <person name="Banfield J.F."/>
        </authorList>
    </citation>
    <scope>NUCLEOTIDE SEQUENCE [LARGE SCALE GENOMIC DNA]</scope>
</reference>
<accession>A0A1F6X1R7</accession>
<evidence type="ECO:0000256" key="1">
    <source>
        <dbReference type="SAM" id="Coils"/>
    </source>
</evidence>
<dbReference type="AlphaFoldDB" id="A0A1F6X1R7"/>
<protein>
    <submittedName>
        <fullName evidence="2">Uncharacterized protein</fullName>
    </submittedName>
</protein>
<name>A0A1F6X1R7_9BACT</name>
<sequence length="233" mass="27747">MIYNQHRKTERAEQGKYIEKFFLGEILRSQYLKVLGMTPEQIKEKNIEDFNIYEKILKEREPRYEDKLRLMKETQPWSDATNPKNQYARELRILVAKGLMGDNFDNSRLLYYTALETHLDIFNQTDAMFEYYDKSGKNLICRLTFDLKTTVEIGGSILNISESEADDIEEKMAEIKQNSQKFREMGEISEEAQNLKKEIEIKKDILMEKIRKHLNKWSKQIVKGIHKYELDMV</sequence>
<dbReference type="Proteomes" id="UP000185809">
    <property type="component" value="Unassembled WGS sequence"/>
</dbReference>
<comment type="caution">
    <text evidence="2">The sequence shown here is derived from an EMBL/GenBank/DDBJ whole genome shotgun (WGS) entry which is preliminary data.</text>
</comment>
<gene>
    <name evidence="2" type="ORF">A2995_01755</name>
</gene>